<dbReference type="InterPro" id="IPR029510">
    <property type="entry name" value="Ald_DH_CS_GLU"/>
</dbReference>
<dbReference type="AlphaFoldDB" id="A0A3M7E8C5"/>
<dbReference type="EMBL" id="QWIQ01000948">
    <property type="protein sequence ID" value="RMY72851.1"/>
    <property type="molecule type" value="Genomic_DNA"/>
</dbReference>
<dbReference type="InterPro" id="IPR016161">
    <property type="entry name" value="Ald_DH/histidinol_DH"/>
</dbReference>
<protein>
    <recommendedName>
        <fullName evidence="6">succinate-semialdehyde dehydrogenase [NAD(P)(+)]</fullName>
        <ecNumber evidence="6">1.2.1.16</ecNumber>
    </recommendedName>
</protein>
<name>A0A3M7E8C5_HORWE</name>
<evidence type="ECO:0000256" key="3">
    <source>
        <dbReference type="ARBA" id="ARBA00023002"/>
    </source>
</evidence>
<dbReference type="GO" id="GO:0004777">
    <property type="term" value="F:succinate-semialdehyde dehydrogenase (NAD+) activity"/>
    <property type="evidence" value="ECO:0007669"/>
    <property type="project" value="TreeGrafter"/>
</dbReference>
<evidence type="ECO:0000256" key="2">
    <source>
        <dbReference type="ARBA" id="ARBA00009986"/>
    </source>
</evidence>
<comment type="pathway">
    <text evidence="1">Amino-acid degradation; 4-aminobutanoate degradation.</text>
</comment>
<dbReference type="GO" id="GO:0009450">
    <property type="term" value="P:gamma-aminobutyric acid catabolic process"/>
    <property type="evidence" value="ECO:0007669"/>
    <property type="project" value="TreeGrafter"/>
</dbReference>
<dbReference type="SUPFAM" id="SSF53720">
    <property type="entry name" value="ALDH-like"/>
    <property type="match status" value="1"/>
</dbReference>
<gene>
    <name evidence="10" type="ORF">D0862_14385</name>
</gene>
<evidence type="ECO:0000256" key="1">
    <source>
        <dbReference type="ARBA" id="ARBA00005176"/>
    </source>
</evidence>
<sequence length="527" mass="56813">YSFEPSSDLTSITLDGCSISILVNACHLPLTSQTESEDYMTWVHYVVLRIQPFSETRTTSAAVGLMLLQARSSYCPESGEEDVRKAIESARDAFPAWRSQTGRARSRILRRWYELVHENRDDLARLIWLENGKIISDAYGEVDFANSFLEWYSEEAARIYGDVIPHSSSGFQVSAVKEPVGVCAMLVPWNFPAAMVTRKLGPALAAGCTVVIKTAGETPFTANAIVVLAERAGVPKGAINVVTALDNTPLVGKALCQSDIVRKVSFTGSTRVGKLLMEQSASTLKKLSLELGGNAPFIVFNDADIDVAVQAAVASKFKSSGQTCVCANRFMVQSKIYPEFISRLKCAVSKLSVGLPGEDGTTMGPLISAAAADRMKLLVDESVREGAEIELGGHKRDEVGPAFFAPTILSNVQKDMRICKEEIFGPIAPVSRFDTEEDAINAANECDVGLASYLYTTSLNRSARCSTALQSGMVAINTGVISNAAAPFGGIKHSGVGREGGRYGLEEYLQIKTIVAGDTLADHRARL</sequence>
<comment type="similarity">
    <text evidence="2 8">Belongs to the aldehyde dehydrogenase family.</text>
</comment>
<reference evidence="10 11" key="1">
    <citation type="journal article" date="2018" name="BMC Genomics">
        <title>Genomic evidence for intraspecific hybridization in a clonal and extremely halotolerant yeast.</title>
        <authorList>
            <person name="Gostincar C."/>
            <person name="Stajich J.E."/>
            <person name="Zupancic J."/>
            <person name="Zalar P."/>
            <person name="Gunde-Cimerman N."/>
        </authorList>
    </citation>
    <scope>NUCLEOTIDE SEQUENCE [LARGE SCALE GENOMIC DNA]</scope>
    <source>
        <strain evidence="10 11">EXF-171</strain>
    </source>
</reference>
<dbReference type="InterPro" id="IPR050740">
    <property type="entry name" value="Aldehyde_DH_Superfamily"/>
</dbReference>
<dbReference type="PROSITE" id="PS00070">
    <property type="entry name" value="ALDEHYDE_DEHYDR_CYS"/>
    <property type="match status" value="1"/>
</dbReference>
<feature type="active site" evidence="7">
    <location>
        <position position="290"/>
    </location>
</feature>
<dbReference type="InterPro" id="IPR016162">
    <property type="entry name" value="Ald_DH_N"/>
</dbReference>
<dbReference type="InterPro" id="IPR016160">
    <property type="entry name" value="Ald_DH_CS_CYS"/>
</dbReference>
<proteinExistence type="inferred from homology"/>
<evidence type="ECO:0000313" key="11">
    <source>
        <dbReference type="Proteomes" id="UP000281468"/>
    </source>
</evidence>
<evidence type="ECO:0000256" key="5">
    <source>
        <dbReference type="ARBA" id="ARBA00052698"/>
    </source>
</evidence>
<dbReference type="Gene3D" id="3.40.605.10">
    <property type="entry name" value="Aldehyde Dehydrogenase, Chain A, domain 1"/>
    <property type="match status" value="1"/>
</dbReference>
<dbReference type="InterPro" id="IPR015590">
    <property type="entry name" value="Aldehyde_DH_dom"/>
</dbReference>
<dbReference type="GO" id="GO:0005737">
    <property type="term" value="C:cytoplasm"/>
    <property type="evidence" value="ECO:0007669"/>
    <property type="project" value="TreeGrafter"/>
</dbReference>
<comment type="catalytic activity">
    <reaction evidence="4">
        <text>succinate semialdehyde + NADP(+) + H2O = succinate + NADPH + 2 H(+)</text>
        <dbReference type="Rhea" id="RHEA:13213"/>
        <dbReference type="ChEBI" id="CHEBI:15377"/>
        <dbReference type="ChEBI" id="CHEBI:15378"/>
        <dbReference type="ChEBI" id="CHEBI:30031"/>
        <dbReference type="ChEBI" id="CHEBI:57706"/>
        <dbReference type="ChEBI" id="CHEBI:57783"/>
        <dbReference type="ChEBI" id="CHEBI:58349"/>
        <dbReference type="EC" id="1.2.1.16"/>
    </reaction>
</comment>
<dbReference type="PROSITE" id="PS00687">
    <property type="entry name" value="ALDEHYDE_DEHYDR_GLU"/>
    <property type="match status" value="1"/>
</dbReference>
<organism evidence="10 11">
    <name type="scientific">Hortaea werneckii</name>
    <name type="common">Black yeast</name>
    <name type="synonym">Cladosporium werneckii</name>
    <dbReference type="NCBI Taxonomy" id="91943"/>
    <lineage>
        <taxon>Eukaryota</taxon>
        <taxon>Fungi</taxon>
        <taxon>Dikarya</taxon>
        <taxon>Ascomycota</taxon>
        <taxon>Pezizomycotina</taxon>
        <taxon>Dothideomycetes</taxon>
        <taxon>Dothideomycetidae</taxon>
        <taxon>Mycosphaerellales</taxon>
        <taxon>Teratosphaeriaceae</taxon>
        <taxon>Hortaea</taxon>
    </lineage>
</organism>
<dbReference type="Gene3D" id="3.40.309.10">
    <property type="entry name" value="Aldehyde Dehydrogenase, Chain A, domain 2"/>
    <property type="match status" value="1"/>
</dbReference>
<feature type="domain" description="Aldehyde dehydrogenase" evidence="9">
    <location>
        <begin position="74"/>
        <end position="514"/>
    </location>
</feature>
<dbReference type="FunFam" id="3.40.605.10:FF:000005">
    <property type="entry name" value="Succinate-semialdehyde dehydrogenase I"/>
    <property type="match status" value="1"/>
</dbReference>
<comment type="catalytic activity">
    <reaction evidence="5">
        <text>succinate semialdehyde + NAD(+) + H2O = succinate + NADH + 2 H(+)</text>
        <dbReference type="Rhea" id="RHEA:13217"/>
        <dbReference type="ChEBI" id="CHEBI:15377"/>
        <dbReference type="ChEBI" id="CHEBI:15378"/>
        <dbReference type="ChEBI" id="CHEBI:30031"/>
        <dbReference type="ChEBI" id="CHEBI:57540"/>
        <dbReference type="ChEBI" id="CHEBI:57706"/>
        <dbReference type="ChEBI" id="CHEBI:57945"/>
        <dbReference type="EC" id="1.2.1.16"/>
    </reaction>
</comment>
<dbReference type="EC" id="1.2.1.16" evidence="6"/>
<comment type="caution">
    <text evidence="10">The sequence shown here is derived from an EMBL/GenBank/DDBJ whole genome shotgun (WGS) entry which is preliminary data.</text>
</comment>
<accession>A0A3M7E8C5</accession>
<evidence type="ECO:0000256" key="6">
    <source>
        <dbReference type="ARBA" id="ARBA00067047"/>
    </source>
</evidence>
<evidence type="ECO:0000259" key="9">
    <source>
        <dbReference type="Pfam" id="PF00171"/>
    </source>
</evidence>
<dbReference type="Pfam" id="PF00171">
    <property type="entry name" value="Aldedh"/>
    <property type="match status" value="1"/>
</dbReference>
<evidence type="ECO:0000313" key="10">
    <source>
        <dbReference type="EMBL" id="RMY72851.1"/>
    </source>
</evidence>
<dbReference type="InterPro" id="IPR016163">
    <property type="entry name" value="Ald_DH_C"/>
</dbReference>
<dbReference type="FunFam" id="3.40.309.10:FF:000004">
    <property type="entry name" value="Succinate-semialdehyde dehydrogenase I"/>
    <property type="match status" value="1"/>
</dbReference>
<evidence type="ECO:0000256" key="8">
    <source>
        <dbReference type="RuleBase" id="RU003345"/>
    </source>
</evidence>
<feature type="non-terminal residue" evidence="10">
    <location>
        <position position="1"/>
    </location>
</feature>
<dbReference type="PANTHER" id="PTHR43353">
    <property type="entry name" value="SUCCINATE-SEMIALDEHYDE DEHYDROGENASE, MITOCHONDRIAL"/>
    <property type="match status" value="1"/>
</dbReference>
<evidence type="ECO:0000256" key="4">
    <source>
        <dbReference type="ARBA" id="ARBA00050387"/>
    </source>
</evidence>
<dbReference type="Proteomes" id="UP000281468">
    <property type="component" value="Unassembled WGS sequence"/>
</dbReference>
<dbReference type="PANTHER" id="PTHR43353:SF11">
    <property type="entry name" value="SUCCINATE SEMIALDEHYDE DEHYDROGENASE (EUROFUNG)"/>
    <property type="match status" value="1"/>
</dbReference>
<dbReference type="CDD" id="cd07103">
    <property type="entry name" value="ALDH_F5_SSADH_GabD"/>
    <property type="match status" value="1"/>
</dbReference>
<evidence type="ECO:0000256" key="7">
    <source>
        <dbReference type="PROSITE-ProRule" id="PRU10007"/>
    </source>
</evidence>
<keyword evidence="3 8" id="KW-0560">Oxidoreductase</keyword>